<dbReference type="OrthoDB" id="416253at2759"/>
<dbReference type="InterPro" id="IPR018170">
    <property type="entry name" value="Aldo/ket_reductase_CS"/>
</dbReference>
<name>A0A833VZG6_9POAL</name>
<dbReference type="GO" id="GO:1990641">
    <property type="term" value="P:response to iron ion starvation"/>
    <property type="evidence" value="ECO:0007669"/>
    <property type="project" value="UniProtKB-ARBA"/>
</dbReference>
<proteinExistence type="inferred from homology"/>
<accession>A0A833VZG6</accession>
<evidence type="ECO:0000256" key="5">
    <source>
        <dbReference type="PIRSR" id="PIRSR000097-3"/>
    </source>
</evidence>
<dbReference type="Proteomes" id="UP000623129">
    <property type="component" value="Unassembled WGS sequence"/>
</dbReference>
<comment type="similarity">
    <text evidence="1">Belongs to the aldo/keto reductase family.</text>
</comment>
<comment type="caution">
    <text evidence="7">The sequence shown here is derived from an EMBL/GenBank/DDBJ whole genome shotgun (WGS) entry which is preliminary data.</text>
</comment>
<evidence type="ECO:0000256" key="1">
    <source>
        <dbReference type="ARBA" id="ARBA00007905"/>
    </source>
</evidence>
<dbReference type="SUPFAM" id="SSF51430">
    <property type="entry name" value="NAD(P)-linked oxidoreductase"/>
    <property type="match status" value="1"/>
</dbReference>
<evidence type="ECO:0000259" key="6">
    <source>
        <dbReference type="Pfam" id="PF00248"/>
    </source>
</evidence>
<feature type="binding site" evidence="4">
    <location>
        <position position="119"/>
    </location>
    <ligand>
        <name>substrate</name>
    </ligand>
</feature>
<dbReference type="PROSITE" id="PS00063">
    <property type="entry name" value="ALDOKETO_REDUCTASE_3"/>
    <property type="match status" value="1"/>
</dbReference>
<feature type="site" description="Lowers pKa of active site Tyr" evidence="5">
    <location>
        <position position="86"/>
    </location>
</feature>
<dbReference type="InterPro" id="IPR044497">
    <property type="entry name" value="AKR4A/B"/>
</dbReference>
<keyword evidence="2" id="KW-0560">Oxidoreductase</keyword>
<dbReference type="InterPro" id="IPR023210">
    <property type="entry name" value="NADP_OxRdtase_dom"/>
</dbReference>
<evidence type="ECO:0000313" key="8">
    <source>
        <dbReference type="Proteomes" id="UP000623129"/>
    </source>
</evidence>
<dbReference type="InterPro" id="IPR036812">
    <property type="entry name" value="NAD(P)_OxRdtase_dom_sf"/>
</dbReference>
<dbReference type="GO" id="GO:0019290">
    <property type="term" value="P:siderophore biosynthetic process"/>
    <property type="evidence" value="ECO:0007669"/>
    <property type="project" value="UniProtKB-ARBA"/>
</dbReference>
<keyword evidence="8" id="KW-1185">Reference proteome</keyword>
<feature type="domain" description="NADP-dependent oxidoreductase" evidence="6">
    <location>
        <begin position="22"/>
        <end position="293"/>
    </location>
</feature>
<dbReference type="PIRSF" id="PIRSF000097">
    <property type="entry name" value="AKR"/>
    <property type="match status" value="1"/>
</dbReference>
<dbReference type="FunFam" id="3.20.20.100:FF:000014">
    <property type="entry name" value="NAD(P)-linked oxidoreductase superfamily protein"/>
    <property type="match status" value="1"/>
</dbReference>
<gene>
    <name evidence="7" type="ORF">FCM35_KLT17281</name>
</gene>
<sequence length="325" mass="36345">MTTSEMIPKLILNNGHVMPVVGMGTAEFPSIPEKMKSAYLDAIAIGYRHFDTASLYQTEQPLGEAIQEAIKLGLIGSREELFITSKLWCTENHPDLVLPSIQSSLRNLNTDYLDLYLIHLPMSVKPGASEFPIKREDVVPLDLKGVWQAMEECQRLGLTKSIGVSNFNTRKLEELLSFAKIPPAVDQVEMNTSWQQQKLKKYCANKGICITGYSPLGGQGGQKLVGINPVLTSDVLKEIADAKGKTIAQIALRWLVEQGVSMVVKSFNKERLRQNLEIFDWELTEEEREKIGKIPQKNRVSVDFMLAKEGSLNSIDISNIEIIEV</sequence>
<dbReference type="Pfam" id="PF00248">
    <property type="entry name" value="Aldo_ket_red"/>
    <property type="match status" value="1"/>
</dbReference>
<organism evidence="7 8">
    <name type="scientific">Carex littledalei</name>
    <dbReference type="NCBI Taxonomy" id="544730"/>
    <lineage>
        <taxon>Eukaryota</taxon>
        <taxon>Viridiplantae</taxon>
        <taxon>Streptophyta</taxon>
        <taxon>Embryophyta</taxon>
        <taxon>Tracheophyta</taxon>
        <taxon>Spermatophyta</taxon>
        <taxon>Magnoliopsida</taxon>
        <taxon>Liliopsida</taxon>
        <taxon>Poales</taxon>
        <taxon>Cyperaceae</taxon>
        <taxon>Cyperoideae</taxon>
        <taxon>Cariceae</taxon>
        <taxon>Carex</taxon>
        <taxon>Carex subgen. Euthyceras</taxon>
    </lineage>
</organism>
<reference evidence="7" key="1">
    <citation type="submission" date="2020-01" db="EMBL/GenBank/DDBJ databases">
        <title>Genome sequence of Kobresia littledalei, the first chromosome-level genome in the family Cyperaceae.</title>
        <authorList>
            <person name="Qu G."/>
        </authorList>
    </citation>
    <scope>NUCLEOTIDE SEQUENCE</scope>
    <source>
        <strain evidence="7">C.B.Clarke</strain>
        <tissue evidence="7">Leaf</tissue>
    </source>
</reference>
<protein>
    <submittedName>
        <fullName evidence="7">NAD(P)H-dependent 6'-deoxychalcone synthase-like protein</fullName>
    </submittedName>
</protein>
<dbReference type="CDD" id="cd19124">
    <property type="entry name" value="AKR_AKR4A_4B"/>
    <property type="match status" value="1"/>
</dbReference>
<dbReference type="InterPro" id="IPR020471">
    <property type="entry name" value="AKR"/>
</dbReference>
<dbReference type="PRINTS" id="PR00069">
    <property type="entry name" value="ALDKETRDTASE"/>
</dbReference>
<dbReference type="AlphaFoldDB" id="A0A833VZG6"/>
<dbReference type="GO" id="GO:0033707">
    <property type="term" value="F:3''-deamino-3''-oxonicotianamine reductase activity"/>
    <property type="evidence" value="ECO:0007669"/>
    <property type="project" value="UniProtKB-ARBA"/>
</dbReference>
<evidence type="ECO:0000313" key="7">
    <source>
        <dbReference type="EMBL" id="KAF3338444.1"/>
    </source>
</evidence>
<dbReference type="PROSITE" id="PS00062">
    <property type="entry name" value="ALDOKETO_REDUCTASE_2"/>
    <property type="match status" value="1"/>
</dbReference>
<evidence type="ECO:0000256" key="3">
    <source>
        <dbReference type="PIRSR" id="PIRSR000097-1"/>
    </source>
</evidence>
<feature type="active site" description="Proton donor" evidence="3">
    <location>
        <position position="56"/>
    </location>
</feature>
<dbReference type="PROSITE" id="PS00798">
    <property type="entry name" value="ALDOKETO_REDUCTASE_1"/>
    <property type="match status" value="1"/>
</dbReference>
<evidence type="ECO:0000256" key="4">
    <source>
        <dbReference type="PIRSR" id="PIRSR000097-2"/>
    </source>
</evidence>
<dbReference type="EMBL" id="SWLB01000005">
    <property type="protein sequence ID" value="KAF3338444.1"/>
    <property type="molecule type" value="Genomic_DNA"/>
</dbReference>
<evidence type="ECO:0000256" key="2">
    <source>
        <dbReference type="ARBA" id="ARBA00023002"/>
    </source>
</evidence>
<dbReference type="Gene3D" id="3.20.20.100">
    <property type="entry name" value="NADP-dependent oxidoreductase domain"/>
    <property type="match status" value="1"/>
</dbReference>
<dbReference type="PANTHER" id="PTHR11732">
    <property type="entry name" value="ALDO/KETO REDUCTASE"/>
    <property type="match status" value="1"/>
</dbReference>